<evidence type="ECO:0008006" key="6">
    <source>
        <dbReference type="Google" id="ProtNLM"/>
    </source>
</evidence>
<evidence type="ECO:0000313" key="5">
    <source>
        <dbReference type="Proteomes" id="UP001058974"/>
    </source>
</evidence>
<proteinExistence type="inferred from homology"/>
<dbReference type="PROSITE" id="PS51375">
    <property type="entry name" value="PPR"/>
    <property type="match status" value="3"/>
</dbReference>
<accession>A0A9D5A0K3</accession>
<feature type="repeat" description="PPR" evidence="3">
    <location>
        <begin position="9"/>
        <end position="43"/>
    </location>
</feature>
<comment type="caution">
    <text evidence="4">The sequence shown here is derived from an EMBL/GenBank/DDBJ whole genome shotgun (WGS) entry which is preliminary data.</text>
</comment>
<dbReference type="NCBIfam" id="TIGR00756">
    <property type="entry name" value="PPR"/>
    <property type="match status" value="3"/>
</dbReference>
<feature type="repeat" description="PPR" evidence="3">
    <location>
        <begin position="89"/>
        <end position="123"/>
    </location>
</feature>
<name>A0A9D5A0K3_PEA</name>
<dbReference type="Proteomes" id="UP001058974">
    <property type="component" value="Chromosome 6"/>
</dbReference>
<keyword evidence="2" id="KW-0677">Repeat</keyword>
<evidence type="ECO:0000313" key="4">
    <source>
        <dbReference type="EMBL" id="KAI5392872.1"/>
    </source>
</evidence>
<reference evidence="4 5" key="1">
    <citation type="journal article" date="2022" name="Nat. Genet.">
        <title>Improved pea reference genome and pan-genome highlight genomic features and evolutionary characteristics.</title>
        <authorList>
            <person name="Yang T."/>
            <person name="Liu R."/>
            <person name="Luo Y."/>
            <person name="Hu S."/>
            <person name="Wang D."/>
            <person name="Wang C."/>
            <person name="Pandey M.K."/>
            <person name="Ge S."/>
            <person name="Xu Q."/>
            <person name="Li N."/>
            <person name="Li G."/>
            <person name="Huang Y."/>
            <person name="Saxena R.K."/>
            <person name="Ji Y."/>
            <person name="Li M."/>
            <person name="Yan X."/>
            <person name="He Y."/>
            <person name="Liu Y."/>
            <person name="Wang X."/>
            <person name="Xiang C."/>
            <person name="Varshney R.K."/>
            <person name="Ding H."/>
            <person name="Gao S."/>
            <person name="Zong X."/>
        </authorList>
    </citation>
    <scope>NUCLEOTIDE SEQUENCE [LARGE SCALE GENOMIC DNA]</scope>
    <source>
        <strain evidence="4 5">cv. Zhongwan 6</strain>
    </source>
</reference>
<dbReference type="PANTHER" id="PTHR47447:SF17">
    <property type="entry name" value="OS12G0638900 PROTEIN"/>
    <property type="match status" value="1"/>
</dbReference>
<dbReference type="PANTHER" id="PTHR47447">
    <property type="entry name" value="OS03G0856100 PROTEIN"/>
    <property type="match status" value="1"/>
</dbReference>
<sequence length="168" mass="19556">MQEKRCEPDHVTYCTLIDIHAKAGFLDVAMSMYERMQQVGLSPDTFTYSGCVPNIVTYNIMIALQAKARNYETTLKLYRDMQNAGFKPDKVTYNIVMEVLGHCGYLEEVEAVFVEMKQRNTVKWLLIFIEKIVQHHLLKKQQIGGSWVLYVKQRKITIESYRKPNAVQ</sequence>
<gene>
    <name evidence="4" type="ORF">KIW84_060148</name>
</gene>
<evidence type="ECO:0000256" key="2">
    <source>
        <dbReference type="ARBA" id="ARBA00022737"/>
    </source>
</evidence>
<organism evidence="4 5">
    <name type="scientific">Pisum sativum</name>
    <name type="common">Garden pea</name>
    <name type="synonym">Lathyrus oleraceus</name>
    <dbReference type="NCBI Taxonomy" id="3888"/>
    <lineage>
        <taxon>Eukaryota</taxon>
        <taxon>Viridiplantae</taxon>
        <taxon>Streptophyta</taxon>
        <taxon>Embryophyta</taxon>
        <taxon>Tracheophyta</taxon>
        <taxon>Spermatophyta</taxon>
        <taxon>Magnoliopsida</taxon>
        <taxon>eudicotyledons</taxon>
        <taxon>Gunneridae</taxon>
        <taxon>Pentapetalae</taxon>
        <taxon>rosids</taxon>
        <taxon>fabids</taxon>
        <taxon>Fabales</taxon>
        <taxon>Fabaceae</taxon>
        <taxon>Papilionoideae</taxon>
        <taxon>50 kb inversion clade</taxon>
        <taxon>NPAAA clade</taxon>
        <taxon>Hologalegina</taxon>
        <taxon>IRL clade</taxon>
        <taxon>Fabeae</taxon>
        <taxon>Lathyrus</taxon>
    </lineage>
</organism>
<dbReference type="InterPro" id="IPR011990">
    <property type="entry name" value="TPR-like_helical_dom_sf"/>
</dbReference>
<keyword evidence="5" id="KW-1185">Reference proteome</keyword>
<dbReference type="Gene3D" id="1.25.40.10">
    <property type="entry name" value="Tetratricopeptide repeat domain"/>
    <property type="match status" value="2"/>
</dbReference>
<dbReference type="InterPro" id="IPR002885">
    <property type="entry name" value="PPR_rpt"/>
</dbReference>
<dbReference type="Pfam" id="PF13041">
    <property type="entry name" value="PPR_2"/>
    <property type="match status" value="2"/>
</dbReference>
<evidence type="ECO:0000256" key="1">
    <source>
        <dbReference type="ARBA" id="ARBA00007626"/>
    </source>
</evidence>
<protein>
    <recommendedName>
        <fullName evidence="6">Pentatricopeptide repeat-containing protein</fullName>
    </recommendedName>
</protein>
<dbReference type="Gramene" id="Psat06G0014800-T1">
    <property type="protein sequence ID" value="KAI5392872.1"/>
    <property type="gene ID" value="KIW84_060148"/>
</dbReference>
<evidence type="ECO:0000256" key="3">
    <source>
        <dbReference type="PROSITE-ProRule" id="PRU00708"/>
    </source>
</evidence>
<comment type="similarity">
    <text evidence="1">Belongs to the PPR family. P subfamily.</text>
</comment>
<dbReference type="EMBL" id="JAMSHJ010000006">
    <property type="protein sequence ID" value="KAI5392872.1"/>
    <property type="molecule type" value="Genomic_DNA"/>
</dbReference>
<dbReference type="AlphaFoldDB" id="A0A9D5A0K3"/>
<feature type="repeat" description="PPR" evidence="3">
    <location>
        <begin position="54"/>
        <end position="88"/>
    </location>
</feature>